<evidence type="ECO:0000313" key="3">
    <source>
        <dbReference type="Proteomes" id="UP001056518"/>
    </source>
</evidence>
<dbReference type="Proteomes" id="UP001056518">
    <property type="component" value="Segment"/>
</dbReference>
<proteinExistence type="predicted"/>
<dbReference type="Gene3D" id="2.40.50.140">
    <property type="entry name" value="Nucleic acid-binding proteins"/>
    <property type="match status" value="1"/>
</dbReference>
<evidence type="ECO:0000256" key="1">
    <source>
        <dbReference type="SAM" id="MobiDB-lite"/>
    </source>
</evidence>
<dbReference type="SUPFAM" id="SSF50249">
    <property type="entry name" value="Nucleic acid-binding proteins"/>
    <property type="match status" value="1"/>
</dbReference>
<dbReference type="InterPro" id="IPR012340">
    <property type="entry name" value="NA-bd_OB-fold"/>
</dbReference>
<protein>
    <submittedName>
        <fullName evidence="2">DUF2815 containing protein</fullName>
    </submittedName>
</protein>
<organism evidence="2 3">
    <name type="scientific">Stenotrophomonas phage A1432</name>
    <dbReference type="NCBI Taxonomy" id="2930315"/>
    <lineage>
        <taxon>Viruses</taxon>
        <taxon>Duplodnaviria</taxon>
        <taxon>Heunggongvirae</taxon>
        <taxon>Uroviricota</taxon>
        <taxon>Caudoviricetes</taxon>
        <taxon>Mesyanzhinovviridae</taxon>
        <taxon>Bradleyvirinae</taxon>
        <taxon>Ghuizhouvirus</taxon>
        <taxon>Ghuizhouvirus A1432</taxon>
    </lineage>
</organism>
<accession>A0A9E7SRT1</accession>
<dbReference type="InterPro" id="IPR022595">
    <property type="entry name" value="Enc34_ssDNA-bd"/>
</dbReference>
<reference evidence="2" key="1">
    <citation type="submission" date="2022-03" db="EMBL/GenBank/DDBJ databases">
        <authorList>
            <person name="Xu M."/>
        </authorList>
    </citation>
    <scope>NUCLEOTIDE SEQUENCE</scope>
</reference>
<sequence length="205" mass="22060">MAAKPNDRKVTTPKFRASFAWIFKAQPPMEGQGGDPKYGVTMLFDAAARKTPQYEQLKKLAHAAAKEKFGDKLKPDGNGWYHGLRNPLRDGAEKSELEGYEGMIFAAATTKMQPGCVDQSLNRIISDEVGPDGFYSGCFARATVTAYGYDKAGNKGVAFGLQNVQKLGDGEAFSGRTAAENDFDSVEDTYGSGEAETTSGAGFLE</sequence>
<dbReference type="RefSeq" id="YP_010738469.1">
    <property type="nucleotide sequence ID" value="NC_073027.1"/>
</dbReference>
<evidence type="ECO:0000313" key="2">
    <source>
        <dbReference type="EMBL" id="UTC28014.1"/>
    </source>
</evidence>
<dbReference type="GeneID" id="79585840"/>
<feature type="region of interest" description="Disordered" evidence="1">
    <location>
        <begin position="183"/>
        <end position="205"/>
    </location>
</feature>
<dbReference type="EMBL" id="ON005621">
    <property type="protein sequence ID" value="UTC28014.1"/>
    <property type="molecule type" value="Genomic_DNA"/>
</dbReference>
<dbReference type="Pfam" id="PF10991">
    <property type="entry name" value="Enc34_ssDNA-bd"/>
    <property type="match status" value="1"/>
</dbReference>
<feature type="compositionally biased region" description="Polar residues" evidence="1">
    <location>
        <begin position="195"/>
        <end position="205"/>
    </location>
</feature>
<dbReference type="KEGG" id="vg:79585840"/>
<keyword evidence="3" id="KW-1185">Reference proteome</keyword>
<name>A0A9E7SRT1_9CAUD</name>